<keyword evidence="5 7" id="KW-0472">Membrane</keyword>
<evidence type="ECO:0000313" key="9">
    <source>
        <dbReference type="EMBL" id="PIE33139.1"/>
    </source>
</evidence>
<accession>A0A2G6KEA2</accession>
<comment type="caution">
    <text evidence="9">The sequence shown here is derived from an EMBL/GenBank/DDBJ whole genome shotgun (WGS) entry which is preliminary data.</text>
</comment>
<evidence type="ECO:0000256" key="4">
    <source>
        <dbReference type="ARBA" id="ARBA00022989"/>
    </source>
</evidence>
<feature type="domain" description="Type II secretion system protein GspF" evidence="8">
    <location>
        <begin position="242"/>
        <end position="365"/>
    </location>
</feature>
<sequence length="382" mass="41554">MTAELLVAVLVVMVGDRWRPRPPMRPIRSQLNTTPPAATSHGSRWRWFRRRSRQPTPSELAVWLDQLADAARGGASLNTALATTTPPESLTVLADELARRRRHGTPLDGLERDQTPDIVVALTVIDTLTRVGGPPAEPLERAAAILRERAAAEADRHLHSVQARLSAQVMTGLPLALFMIELVVSPRLRSTMMSPVGLVLIMAGSGFLLVGWWWLQRLIAGRVGRHRRAQRQSAIDALPDALELVVVGVRAGLTPSAAIDQLASRAPAPLRPFFEEISHRLHRGQCLADAIRVLPDELGAEAARFADTWSSADRYGLALGPVLDRLSTDIRHERRHLAARQARTLPVRLAFPLVVCVLPAFVLLAVAPAVVSALAALGSSLP</sequence>
<evidence type="ECO:0000256" key="2">
    <source>
        <dbReference type="ARBA" id="ARBA00022475"/>
    </source>
</evidence>
<dbReference type="PANTHER" id="PTHR35007:SF2">
    <property type="entry name" value="PILUS ASSEMBLE PROTEIN"/>
    <property type="match status" value="1"/>
</dbReference>
<evidence type="ECO:0000256" key="7">
    <source>
        <dbReference type="SAM" id="Phobius"/>
    </source>
</evidence>
<reference evidence="9 10" key="1">
    <citation type="submission" date="2017-10" db="EMBL/GenBank/DDBJ databases">
        <title>Novel microbial diversity and functional potential in the marine mammal oral microbiome.</title>
        <authorList>
            <person name="Dudek N.K."/>
            <person name="Sun C.L."/>
            <person name="Burstein D."/>
            <person name="Kantor R.S."/>
            <person name="Aliaga Goltsman D.S."/>
            <person name="Bik E.M."/>
            <person name="Thomas B.C."/>
            <person name="Banfield J.F."/>
            <person name="Relman D.A."/>
        </authorList>
    </citation>
    <scope>NUCLEOTIDE SEQUENCE [LARGE SCALE GENOMIC DNA]</scope>
    <source>
        <strain evidence="9">DOLJORAL78_61_10</strain>
    </source>
</reference>
<evidence type="ECO:0000256" key="3">
    <source>
        <dbReference type="ARBA" id="ARBA00022692"/>
    </source>
</evidence>
<dbReference type="PANTHER" id="PTHR35007">
    <property type="entry name" value="INTEGRAL MEMBRANE PROTEIN-RELATED"/>
    <property type="match status" value="1"/>
</dbReference>
<evidence type="ECO:0000313" key="10">
    <source>
        <dbReference type="Proteomes" id="UP000230914"/>
    </source>
</evidence>
<keyword evidence="3 7" id="KW-0812">Transmembrane</keyword>
<dbReference type="Pfam" id="PF00482">
    <property type="entry name" value="T2SSF"/>
    <property type="match status" value="1"/>
</dbReference>
<comment type="subcellular location">
    <subcellularLocation>
        <location evidence="1">Cell membrane</location>
        <topology evidence="1">Multi-pass membrane protein</topology>
    </subcellularLocation>
</comment>
<dbReference type="GO" id="GO:0005886">
    <property type="term" value="C:plasma membrane"/>
    <property type="evidence" value="ECO:0007669"/>
    <property type="project" value="UniProtKB-SubCell"/>
</dbReference>
<evidence type="ECO:0000256" key="1">
    <source>
        <dbReference type="ARBA" id="ARBA00004651"/>
    </source>
</evidence>
<organism evidence="9 10">
    <name type="scientific">Ilumatobacter coccineus</name>
    <dbReference type="NCBI Taxonomy" id="467094"/>
    <lineage>
        <taxon>Bacteria</taxon>
        <taxon>Bacillati</taxon>
        <taxon>Actinomycetota</taxon>
        <taxon>Acidimicrobiia</taxon>
        <taxon>Acidimicrobiales</taxon>
        <taxon>Ilumatobacteraceae</taxon>
        <taxon>Ilumatobacter</taxon>
    </lineage>
</organism>
<dbReference type="EMBL" id="PDSL01000037">
    <property type="protein sequence ID" value="PIE33139.1"/>
    <property type="molecule type" value="Genomic_DNA"/>
</dbReference>
<keyword evidence="2" id="KW-1003">Cell membrane</keyword>
<evidence type="ECO:0000256" key="5">
    <source>
        <dbReference type="ARBA" id="ARBA00023136"/>
    </source>
</evidence>
<feature type="region of interest" description="Disordered" evidence="6">
    <location>
        <begin position="24"/>
        <end position="43"/>
    </location>
</feature>
<feature type="transmembrane region" description="Helical" evidence="7">
    <location>
        <begin position="349"/>
        <end position="377"/>
    </location>
</feature>
<feature type="transmembrane region" description="Helical" evidence="7">
    <location>
        <begin position="196"/>
        <end position="215"/>
    </location>
</feature>
<keyword evidence="4 7" id="KW-1133">Transmembrane helix</keyword>
<dbReference type="Proteomes" id="UP000230914">
    <property type="component" value="Unassembled WGS sequence"/>
</dbReference>
<feature type="compositionally biased region" description="Polar residues" evidence="6">
    <location>
        <begin position="29"/>
        <end position="42"/>
    </location>
</feature>
<name>A0A2G6KEA2_9ACTN</name>
<dbReference type="AlphaFoldDB" id="A0A2G6KEA2"/>
<dbReference type="InterPro" id="IPR018076">
    <property type="entry name" value="T2SS_GspF_dom"/>
</dbReference>
<gene>
    <name evidence="9" type="ORF">CSA55_02285</name>
</gene>
<evidence type="ECO:0000259" key="8">
    <source>
        <dbReference type="Pfam" id="PF00482"/>
    </source>
</evidence>
<protein>
    <recommendedName>
        <fullName evidence="8">Type II secretion system protein GspF domain-containing protein</fullName>
    </recommendedName>
</protein>
<proteinExistence type="predicted"/>
<evidence type="ECO:0000256" key="6">
    <source>
        <dbReference type="SAM" id="MobiDB-lite"/>
    </source>
</evidence>